<organism evidence="1">
    <name type="scientific">viral metagenome</name>
    <dbReference type="NCBI Taxonomy" id="1070528"/>
    <lineage>
        <taxon>unclassified sequences</taxon>
        <taxon>metagenomes</taxon>
        <taxon>organismal metagenomes</taxon>
    </lineage>
</organism>
<evidence type="ECO:0000313" key="1">
    <source>
        <dbReference type="EMBL" id="QHU12438.1"/>
    </source>
</evidence>
<name>A0A6C0K842_9ZZZZ</name>
<accession>A0A6C0K842</accession>
<sequence length="321" mass="35607">MKDWMMPLTIGLIGVIAIGLGFTVSQGMIHGNPFEAKGLMQKGMDRPAIWIFYDTSIPNTRQYADFNARSSRALNLPFLNMCYESIARHNASEYRIEIISGLDGLAERLGGWDQLPNKLQNPLVTLEPSDHAWIRAAILAKYGGLWVAPATICIKPFGILPEKPVFFGTDPDETFSGTAGTSVPNFQVAWSPHPDHPLWAGWEAKAKNRLNTSGGGDTARGDHKWEFLSLVAMNPNYEVRPLAEVSRKGVAGRRIQIEDILAGGQEGDMPFVIGPMAVYVPLPWPELKDRRAFGWFLRMSESQIAESDLVIRDLFKKAGVL</sequence>
<protein>
    <submittedName>
        <fullName evidence="1">Uncharacterized protein</fullName>
    </submittedName>
</protein>
<dbReference type="EMBL" id="MN740800">
    <property type="protein sequence ID" value="QHU12438.1"/>
    <property type="molecule type" value="Genomic_DNA"/>
</dbReference>
<dbReference type="AlphaFoldDB" id="A0A6C0K842"/>
<proteinExistence type="predicted"/>
<reference evidence="1" key="1">
    <citation type="journal article" date="2020" name="Nature">
        <title>Giant virus diversity and host interactions through global metagenomics.</title>
        <authorList>
            <person name="Schulz F."/>
            <person name="Roux S."/>
            <person name="Paez-Espino D."/>
            <person name="Jungbluth S."/>
            <person name="Walsh D.A."/>
            <person name="Denef V.J."/>
            <person name="McMahon K.D."/>
            <person name="Konstantinidis K.T."/>
            <person name="Eloe-Fadrosh E.A."/>
            <person name="Kyrpides N.C."/>
            <person name="Woyke T."/>
        </authorList>
    </citation>
    <scope>NUCLEOTIDE SEQUENCE</scope>
    <source>
        <strain evidence="1">GVMAG-S-1101171-110</strain>
    </source>
</reference>